<organism evidence="2 3">
    <name type="scientific">Candidatus Solincola sediminis</name>
    <dbReference type="NCBI Taxonomy" id="1797199"/>
    <lineage>
        <taxon>Bacteria</taxon>
        <taxon>Bacillati</taxon>
        <taxon>Actinomycetota</taxon>
        <taxon>Candidatus Geothermincolia</taxon>
        <taxon>Candidatus Geothermincolales</taxon>
        <taxon>Candidatus Geothermincolaceae</taxon>
        <taxon>Candidatus Solincola</taxon>
    </lineage>
</organism>
<reference evidence="2 3" key="1">
    <citation type="journal article" date="2016" name="Nat. Commun.">
        <title>Thousands of microbial genomes shed light on interconnected biogeochemical processes in an aquifer system.</title>
        <authorList>
            <person name="Anantharaman K."/>
            <person name="Brown C.T."/>
            <person name="Hug L.A."/>
            <person name="Sharon I."/>
            <person name="Castelle C.J."/>
            <person name="Probst A.J."/>
            <person name="Thomas B.C."/>
            <person name="Singh A."/>
            <person name="Wilkins M.J."/>
            <person name="Karaoz U."/>
            <person name="Brodie E.L."/>
            <person name="Williams K.H."/>
            <person name="Hubbard S.S."/>
            <person name="Banfield J.F."/>
        </authorList>
    </citation>
    <scope>NUCLEOTIDE SEQUENCE [LARGE SCALE GENOMIC DNA]</scope>
</reference>
<dbReference type="AlphaFoldDB" id="A0A1F2WF78"/>
<evidence type="ECO:0000313" key="3">
    <source>
        <dbReference type="Proteomes" id="UP000177876"/>
    </source>
</evidence>
<name>A0A1F2WF78_9ACTN</name>
<proteinExistence type="predicted"/>
<sequence length="154" mass="17313">MAGFVIALSVLGLILLIGPISFFVFSWIKRLQSKTLKMMQSELEGEEIYNLRGCNFFGLLSSGAGQLRGNGLLALTSGGLRFRMLLPPRRLDIPLEAIEEISYPEWFLGKTKTKELLRVDFKDEKGNRDAAAWLISDPQGWGEAVKALREDRRP</sequence>
<dbReference type="Proteomes" id="UP000177876">
    <property type="component" value="Unassembled WGS sequence"/>
</dbReference>
<evidence type="ECO:0000313" key="2">
    <source>
        <dbReference type="EMBL" id="OFW55500.1"/>
    </source>
</evidence>
<feature type="transmembrane region" description="Helical" evidence="1">
    <location>
        <begin position="6"/>
        <end position="28"/>
    </location>
</feature>
<evidence type="ECO:0000256" key="1">
    <source>
        <dbReference type="SAM" id="Phobius"/>
    </source>
</evidence>
<evidence type="ECO:0008006" key="4">
    <source>
        <dbReference type="Google" id="ProtNLM"/>
    </source>
</evidence>
<comment type="caution">
    <text evidence="2">The sequence shown here is derived from an EMBL/GenBank/DDBJ whole genome shotgun (WGS) entry which is preliminary data.</text>
</comment>
<keyword evidence="1" id="KW-1133">Transmembrane helix</keyword>
<accession>A0A1F2WF78</accession>
<keyword evidence="1" id="KW-0812">Transmembrane</keyword>
<dbReference type="STRING" id="1797197.A2Y75_09265"/>
<protein>
    <recommendedName>
        <fullName evidence="4">GRAM domain-containing protein</fullName>
    </recommendedName>
</protein>
<keyword evidence="1" id="KW-0472">Membrane</keyword>
<gene>
    <name evidence="2" type="ORF">A2Y75_09265</name>
</gene>
<dbReference type="EMBL" id="MELK01000053">
    <property type="protein sequence ID" value="OFW55500.1"/>
    <property type="molecule type" value="Genomic_DNA"/>
</dbReference>